<keyword evidence="2" id="KW-1185">Reference proteome</keyword>
<proteinExistence type="predicted"/>
<evidence type="ECO:0000313" key="1">
    <source>
        <dbReference type="EMBL" id="KAF9510587.1"/>
    </source>
</evidence>
<evidence type="ECO:0000313" key="2">
    <source>
        <dbReference type="Proteomes" id="UP000886523"/>
    </source>
</evidence>
<protein>
    <submittedName>
        <fullName evidence="1">Uncharacterized protein</fullName>
    </submittedName>
</protein>
<dbReference type="OrthoDB" id="3226064at2759"/>
<organism evidence="1 2">
    <name type="scientific">Hydnum rufescens UP504</name>
    <dbReference type="NCBI Taxonomy" id="1448309"/>
    <lineage>
        <taxon>Eukaryota</taxon>
        <taxon>Fungi</taxon>
        <taxon>Dikarya</taxon>
        <taxon>Basidiomycota</taxon>
        <taxon>Agaricomycotina</taxon>
        <taxon>Agaricomycetes</taxon>
        <taxon>Cantharellales</taxon>
        <taxon>Hydnaceae</taxon>
        <taxon>Hydnum</taxon>
    </lineage>
</organism>
<dbReference type="EMBL" id="MU129013">
    <property type="protein sequence ID" value="KAF9510587.1"/>
    <property type="molecule type" value="Genomic_DNA"/>
</dbReference>
<sequence>MSSSGPSSGNMLLGAVEQLCQGRWRRSVMKEASCKSRYIHRHEDRIYAIPISQHVRRTLKHNELCDWKLQYEVCVKPGHVLRLVRQRYEGMEEPRDNIAKETWDLELVDAFKACAATLRSARSSPTGGDMEP</sequence>
<dbReference type="AlphaFoldDB" id="A0A9P6ARY7"/>
<accession>A0A9P6ARY7</accession>
<dbReference type="Proteomes" id="UP000886523">
    <property type="component" value="Unassembled WGS sequence"/>
</dbReference>
<gene>
    <name evidence="1" type="ORF">BS47DRAFT_1347686</name>
</gene>
<name>A0A9P6ARY7_9AGAM</name>
<comment type="caution">
    <text evidence="1">The sequence shown here is derived from an EMBL/GenBank/DDBJ whole genome shotgun (WGS) entry which is preliminary data.</text>
</comment>
<reference evidence="1" key="1">
    <citation type="journal article" date="2020" name="Nat. Commun.">
        <title>Large-scale genome sequencing of mycorrhizal fungi provides insights into the early evolution of symbiotic traits.</title>
        <authorList>
            <person name="Miyauchi S."/>
            <person name="Kiss E."/>
            <person name="Kuo A."/>
            <person name="Drula E."/>
            <person name="Kohler A."/>
            <person name="Sanchez-Garcia M."/>
            <person name="Morin E."/>
            <person name="Andreopoulos B."/>
            <person name="Barry K.W."/>
            <person name="Bonito G."/>
            <person name="Buee M."/>
            <person name="Carver A."/>
            <person name="Chen C."/>
            <person name="Cichocki N."/>
            <person name="Clum A."/>
            <person name="Culley D."/>
            <person name="Crous P.W."/>
            <person name="Fauchery L."/>
            <person name="Girlanda M."/>
            <person name="Hayes R.D."/>
            <person name="Keri Z."/>
            <person name="LaButti K."/>
            <person name="Lipzen A."/>
            <person name="Lombard V."/>
            <person name="Magnuson J."/>
            <person name="Maillard F."/>
            <person name="Murat C."/>
            <person name="Nolan M."/>
            <person name="Ohm R.A."/>
            <person name="Pangilinan J."/>
            <person name="Pereira M.F."/>
            <person name="Perotto S."/>
            <person name="Peter M."/>
            <person name="Pfister S."/>
            <person name="Riley R."/>
            <person name="Sitrit Y."/>
            <person name="Stielow J.B."/>
            <person name="Szollosi G."/>
            <person name="Zifcakova L."/>
            <person name="Stursova M."/>
            <person name="Spatafora J.W."/>
            <person name="Tedersoo L."/>
            <person name="Vaario L.M."/>
            <person name="Yamada A."/>
            <person name="Yan M."/>
            <person name="Wang P."/>
            <person name="Xu J."/>
            <person name="Bruns T."/>
            <person name="Baldrian P."/>
            <person name="Vilgalys R."/>
            <person name="Dunand C."/>
            <person name="Henrissat B."/>
            <person name="Grigoriev I.V."/>
            <person name="Hibbett D."/>
            <person name="Nagy L.G."/>
            <person name="Martin F.M."/>
        </authorList>
    </citation>
    <scope>NUCLEOTIDE SEQUENCE</scope>
    <source>
        <strain evidence="1">UP504</strain>
    </source>
</reference>